<dbReference type="AlphaFoldDB" id="A0ABD3X7X7"/>
<evidence type="ECO:0000256" key="1">
    <source>
        <dbReference type="SAM" id="MobiDB-lite"/>
    </source>
</evidence>
<evidence type="ECO:0000313" key="4">
    <source>
        <dbReference type="Proteomes" id="UP001634394"/>
    </source>
</evidence>
<comment type="caution">
    <text evidence="3">The sequence shown here is derived from an EMBL/GenBank/DDBJ whole genome shotgun (WGS) entry which is preliminary data.</text>
</comment>
<feature type="domain" description="PiggyBac transposable element-derived protein" evidence="2">
    <location>
        <begin position="95"/>
        <end position="461"/>
    </location>
</feature>
<dbReference type="PANTHER" id="PTHR46599">
    <property type="entry name" value="PIGGYBAC TRANSPOSABLE ELEMENT-DERIVED PROTEIN 4"/>
    <property type="match status" value="1"/>
</dbReference>
<organism evidence="3 4">
    <name type="scientific">Sinanodonta woodiana</name>
    <name type="common">Chinese pond mussel</name>
    <name type="synonym">Anodonta woodiana</name>
    <dbReference type="NCBI Taxonomy" id="1069815"/>
    <lineage>
        <taxon>Eukaryota</taxon>
        <taxon>Metazoa</taxon>
        <taxon>Spiralia</taxon>
        <taxon>Lophotrochozoa</taxon>
        <taxon>Mollusca</taxon>
        <taxon>Bivalvia</taxon>
        <taxon>Autobranchia</taxon>
        <taxon>Heteroconchia</taxon>
        <taxon>Palaeoheterodonta</taxon>
        <taxon>Unionida</taxon>
        <taxon>Unionoidea</taxon>
        <taxon>Unionidae</taxon>
        <taxon>Unioninae</taxon>
        <taxon>Sinanodonta</taxon>
    </lineage>
</organism>
<feature type="region of interest" description="Disordered" evidence="1">
    <location>
        <begin position="1"/>
        <end position="29"/>
    </location>
</feature>
<keyword evidence="4" id="KW-1185">Reference proteome</keyword>
<sequence>MTMSSSSVDYSDLSGSENDFSGFSSDEIPNLFNNDAFNDEVSEIMSSDIDIEMSSDSSDTDEDQPSWLADVQDIDRSPFTERSGPSHILQETASEQEYFQLYFPVSLFEKIVSETNKFATEQNMDHDIIDVNWTETSVPEISAFLGILILMGIIKAPDYSFYWSNDNFLSNEGIKNVMPRRRFEKLLQYFHLNDDNTNFPADHPNHDKLHKIRPILDQVLENIEKAYKPRQHQTIDEGMIAFKGRHKAKQYLPSKPIKWGLKVWMRCDSLSGFCHQFEFYQGKEDKDEVNESMKGLGYRVVQKLTMPLRGKFFHVYFDNFFTSIRLIRSLFRHGIYACGTMRKNRKGFPEDFKYPPYMEQGDHLIKQDGNLTATLWKDKKPVTVLSTAADPTIIGTANRKQKDGTVQLINCPKAVTNYQQYYRGVDLCDQLRAKYPVGRSSKKWWRYMFHFIINICIINGFITMVESHPESQGRRKRFRQLDFRINLAKQLIGSFKSRKVTTQRTSVAPVTQANIETHRLQTLKRKKSTCKYCTKHGEKRRKETKIGCVICNVHLCCIECHSMFHQNMIVEE</sequence>
<dbReference type="PANTHER" id="PTHR46599:SF2">
    <property type="entry name" value="PIGGYBAC TRANSPOSABLE ELEMENT-DERIVED PROTEIN 4-LIKE"/>
    <property type="match status" value="1"/>
</dbReference>
<dbReference type="EMBL" id="JBJQND010000003">
    <property type="protein sequence ID" value="KAL3882344.1"/>
    <property type="molecule type" value="Genomic_DNA"/>
</dbReference>
<gene>
    <name evidence="3" type="ORF">ACJMK2_028697</name>
</gene>
<proteinExistence type="predicted"/>
<name>A0ABD3X7X7_SINWO</name>
<feature type="compositionally biased region" description="Low complexity" evidence="1">
    <location>
        <begin position="1"/>
        <end position="16"/>
    </location>
</feature>
<evidence type="ECO:0000259" key="2">
    <source>
        <dbReference type="Pfam" id="PF13843"/>
    </source>
</evidence>
<evidence type="ECO:0000313" key="3">
    <source>
        <dbReference type="EMBL" id="KAL3882344.1"/>
    </source>
</evidence>
<dbReference type="InterPro" id="IPR029526">
    <property type="entry name" value="PGBD"/>
</dbReference>
<dbReference type="Proteomes" id="UP001634394">
    <property type="component" value="Unassembled WGS sequence"/>
</dbReference>
<dbReference type="Pfam" id="PF13843">
    <property type="entry name" value="DDE_Tnp_1_7"/>
    <property type="match status" value="1"/>
</dbReference>
<protein>
    <recommendedName>
        <fullName evidence="2">PiggyBac transposable element-derived protein domain-containing protein</fullName>
    </recommendedName>
</protein>
<reference evidence="3 4" key="1">
    <citation type="submission" date="2024-11" db="EMBL/GenBank/DDBJ databases">
        <title>Chromosome-level genome assembly of the freshwater bivalve Anodonta woodiana.</title>
        <authorList>
            <person name="Chen X."/>
        </authorList>
    </citation>
    <scope>NUCLEOTIDE SEQUENCE [LARGE SCALE GENOMIC DNA]</scope>
    <source>
        <strain evidence="3">MN2024</strain>
        <tissue evidence="3">Gills</tissue>
    </source>
</reference>
<accession>A0ABD3X7X7</accession>